<dbReference type="OrthoDB" id="6401551at2"/>
<dbReference type="RefSeq" id="WP_126794337.1">
    <property type="nucleotide sequence ID" value="NZ_PIPI01000010.1"/>
</dbReference>
<reference evidence="1 2" key="1">
    <citation type="journal article" date="2011" name="Front. Microbiol.">
        <title>Genomic signatures of strain selection and enhancement in Bacillus atrophaeus var. globigii, a historical biowarfare simulant.</title>
        <authorList>
            <person name="Gibbons H.S."/>
            <person name="Broomall S.M."/>
            <person name="McNew L.A."/>
            <person name="Daligault H."/>
            <person name="Chapman C."/>
            <person name="Bruce D."/>
            <person name="Karavis M."/>
            <person name="Krepps M."/>
            <person name="McGregor P.A."/>
            <person name="Hong C."/>
            <person name="Park K.H."/>
            <person name="Akmal A."/>
            <person name="Feldman A."/>
            <person name="Lin J.S."/>
            <person name="Chang W.E."/>
            <person name="Higgs B.W."/>
            <person name="Demirev P."/>
            <person name="Lindquist J."/>
            <person name="Liem A."/>
            <person name="Fochler E."/>
            <person name="Read T.D."/>
            <person name="Tapia R."/>
            <person name="Johnson S."/>
            <person name="Bishop-Lilly K.A."/>
            <person name="Detter C."/>
            <person name="Han C."/>
            <person name="Sozhamannan S."/>
            <person name="Rosenzweig C.N."/>
            <person name="Skowronski E.W."/>
        </authorList>
    </citation>
    <scope>NUCLEOTIDE SEQUENCE [LARGE SCALE GENOMIC DNA]</scope>
    <source>
        <strain evidence="1 2">AK5</strain>
    </source>
</reference>
<sequence length="63" mass="7663">MSIARRSTTKRFVRNERRRQLWRKHSRTIVDRRNKWFYLTETCALTSTPIDMADPECLDGDFE</sequence>
<name>A0A432VQ28_9GAMM</name>
<protein>
    <submittedName>
        <fullName evidence="1">Uncharacterized protein</fullName>
    </submittedName>
</protein>
<dbReference type="EMBL" id="PIPI01000010">
    <property type="protein sequence ID" value="RUO18253.1"/>
    <property type="molecule type" value="Genomic_DNA"/>
</dbReference>
<dbReference type="Proteomes" id="UP000288212">
    <property type="component" value="Unassembled WGS sequence"/>
</dbReference>
<keyword evidence="2" id="KW-1185">Reference proteome</keyword>
<dbReference type="AlphaFoldDB" id="A0A432VQ28"/>
<comment type="caution">
    <text evidence="1">The sequence shown here is derived from an EMBL/GenBank/DDBJ whole genome shotgun (WGS) entry which is preliminary data.</text>
</comment>
<gene>
    <name evidence="1" type="ORF">CWE06_11420</name>
</gene>
<proteinExistence type="predicted"/>
<evidence type="ECO:0000313" key="1">
    <source>
        <dbReference type="EMBL" id="RUO18253.1"/>
    </source>
</evidence>
<accession>A0A432VQ28</accession>
<evidence type="ECO:0000313" key="2">
    <source>
        <dbReference type="Proteomes" id="UP000288212"/>
    </source>
</evidence>
<organism evidence="1 2">
    <name type="scientific">Aliidiomarina haloalkalitolerans</name>
    <dbReference type="NCBI Taxonomy" id="859059"/>
    <lineage>
        <taxon>Bacteria</taxon>
        <taxon>Pseudomonadati</taxon>
        <taxon>Pseudomonadota</taxon>
        <taxon>Gammaproteobacteria</taxon>
        <taxon>Alteromonadales</taxon>
        <taxon>Idiomarinaceae</taxon>
        <taxon>Aliidiomarina</taxon>
    </lineage>
</organism>